<feature type="compositionally biased region" description="Basic and acidic residues" evidence="1">
    <location>
        <begin position="52"/>
        <end position="67"/>
    </location>
</feature>
<feature type="region of interest" description="Disordered" evidence="1">
    <location>
        <begin position="52"/>
        <end position="82"/>
    </location>
</feature>
<protein>
    <submittedName>
        <fullName evidence="2">Uncharacterized protein</fullName>
    </submittedName>
</protein>
<name>A0AAW0UU11_SCYPA</name>
<reference evidence="2 3" key="1">
    <citation type="submission" date="2023-03" db="EMBL/GenBank/DDBJ databases">
        <title>High-quality genome of Scylla paramamosain provides insights in environmental adaptation.</title>
        <authorList>
            <person name="Zhang L."/>
        </authorList>
    </citation>
    <scope>NUCLEOTIDE SEQUENCE [LARGE SCALE GENOMIC DNA]</scope>
    <source>
        <strain evidence="2">LZ_2023a</strain>
        <tissue evidence="2">Muscle</tissue>
    </source>
</reference>
<organism evidence="2 3">
    <name type="scientific">Scylla paramamosain</name>
    <name type="common">Mud crab</name>
    <dbReference type="NCBI Taxonomy" id="85552"/>
    <lineage>
        <taxon>Eukaryota</taxon>
        <taxon>Metazoa</taxon>
        <taxon>Ecdysozoa</taxon>
        <taxon>Arthropoda</taxon>
        <taxon>Crustacea</taxon>
        <taxon>Multicrustacea</taxon>
        <taxon>Malacostraca</taxon>
        <taxon>Eumalacostraca</taxon>
        <taxon>Eucarida</taxon>
        <taxon>Decapoda</taxon>
        <taxon>Pleocyemata</taxon>
        <taxon>Brachyura</taxon>
        <taxon>Eubrachyura</taxon>
        <taxon>Portunoidea</taxon>
        <taxon>Portunidae</taxon>
        <taxon>Portuninae</taxon>
        <taxon>Scylla</taxon>
    </lineage>
</organism>
<dbReference type="AlphaFoldDB" id="A0AAW0UU11"/>
<keyword evidence="3" id="KW-1185">Reference proteome</keyword>
<evidence type="ECO:0000313" key="2">
    <source>
        <dbReference type="EMBL" id="KAK8402486.1"/>
    </source>
</evidence>
<proteinExistence type="predicted"/>
<comment type="caution">
    <text evidence="2">The sequence shown here is derived from an EMBL/GenBank/DDBJ whole genome shotgun (WGS) entry which is preliminary data.</text>
</comment>
<gene>
    <name evidence="2" type="ORF">O3P69_000717</name>
</gene>
<dbReference type="Proteomes" id="UP001487740">
    <property type="component" value="Unassembled WGS sequence"/>
</dbReference>
<accession>A0AAW0UU11</accession>
<evidence type="ECO:0000256" key="1">
    <source>
        <dbReference type="SAM" id="MobiDB-lite"/>
    </source>
</evidence>
<evidence type="ECO:0000313" key="3">
    <source>
        <dbReference type="Proteomes" id="UP001487740"/>
    </source>
</evidence>
<sequence length="82" mass="9233">MGKIITPINIVFVKPTVVQGQEALHAPFPTTAIETRCSNLAIFGEHSLDRPRYRGAEDPGEYREIRRPHFTSLEADGDDKRV</sequence>
<dbReference type="EMBL" id="JARAKH010000007">
    <property type="protein sequence ID" value="KAK8402486.1"/>
    <property type="molecule type" value="Genomic_DNA"/>
</dbReference>